<dbReference type="AlphaFoldDB" id="A0A1X7A5X6"/>
<evidence type="ECO:0000256" key="5">
    <source>
        <dbReference type="ARBA" id="ARBA00023136"/>
    </source>
</evidence>
<proteinExistence type="predicted"/>
<keyword evidence="8" id="KW-1185">Reference proteome</keyword>
<dbReference type="Proteomes" id="UP000193570">
    <property type="component" value="Unassembled WGS sequence"/>
</dbReference>
<feature type="transmembrane region" description="Helical" evidence="6">
    <location>
        <begin position="72"/>
        <end position="92"/>
    </location>
</feature>
<keyword evidence="3 6" id="KW-0812">Transmembrane</keyword>
<keyword evidence="5 6" id="KW-0472">Membrane</keyword>
<feature type="transmembrane region" description="Helical" evidence="6">
    <location>
        <begin position="186"/>
        <end position="205"/>
    </location>
</feature>
<dbReference type="OrthoDB" id="9804822at2"/>
<evidence type="ECO:0000256" key="1">
    <source>
        <dbReference type="ARBA" id="ARBA00004651"/>
    </source>
</evidence>
<evidence type="ECO:0000256" key="4">
    <source>
        <dbReference type="ARBA" id="ARBA00022989"/>
    </source>
</evidence>
<comment type="subcellular location">
    <subcellularLocation>
        <location evidence="1">Cell membrane</location>
        <topology evidence="1">Multi-pass membrane protein</topology>
    </subcellularLocation>
</comment>
<keyword evidence="2" id="KW-1003">Cell membrane</keyword>
<evidence type="ECO:0000313" key="7">
    <source>
        <dbReference type="EMBL" id="SLN71445.1"/>
    </source>
</evidence>
<dbReference type="RefSeq" id="WP_085793398.1">
    <property type="nucleotide sequence ID" value="NZ_FWFK01000008.1"/>
</dbReference>
<gene>
    <name evidence="7" type="primary">rhtB_4</name>
    <name evidence="7" type="ORF">ROJ8625_03728</name>
</gene>
<dbReference type="PANTHER" id="PTHR30086">
    <property type="entry name" value="ARGININE EXPORTER PROTEIN ARGO"/>
    <property type="match status" value="1"/>
</dbReference>
<protein>
    <submittedName>
        <fullName evidence="7">Homoserine/homoserine lactone efflux protein</fullName>
    </submittedName>
</protein>
<sequence length="210" mass="21499">MPAFDALLTFTVASVVLLAVPGPTIALVIARSLSEGRRVALPLVAGVGLGDLVAASVALAGAGALLSASATAFTVVKLVGAIYLIWVGIRLFRSEPTSPKDLSGDFAGTGAAAFRDGFLVTVFNPKGILFFVAFVPQFVDPAASYLAQAAVFVLLFSSLGVINGAVYAMAASRMRLVLRSKVAMRWVNRAGGTVILGAGVAALFARRSGA</sequence>
<feature type="transmembrane region" description="Helical" evidence="6">
    <location>
        <begin position="118"/>
        <end position="139"/>
    </location>
</feature>
<evidence type="ECO:0000313" key="8">
    <source>
        <dbReference type="Proteomes" id="UP000193570"/>
    </source>
</evidence>
<dbReference type="PANTHER" id="PTHR30086:SF20">
    <property type="entry name" value="ARGININE EXPORTER PROTEIN ARGO-RELATED"/>
    <property type="match status" value="1"/>
</dbReference>
<dbReference type="GO" id="GO:0005886">
    <property type="term" value="C:plasma membrane"/>
    <property type="evidence" value="ECO:0007669"/>
    <property type="project" value="UniProtKB-SubCell"/>
</dbReference>
<organism evidence="7 8">
    <name type="scientific">Roseivivax jejudonensis</name>
    <dbReference type="NCBI Taxonomy" id="1529041"/>
    <lineage>
        <taxon>Bacteria</taxon>
        <taxon>Pseudomonadati</taxon>
        <taxon>Pseudomonadota</taxon>
        <taxon>Alphaproteobacteria</taxon>
        <taxon>Rhodobacterales</taxon>
        <taxon>Roseobacteraceae</taxon>
        <taxon>Roseivivax</taxon>
    </lineage>
</organism>
<feature type="transmembrane region" description="Helical" evidence="6">
    <location>
        <begin position="145"/>
        <end position="166"/>
    </location>
</feature>
<evidence type="ECO:0000256" key="2">
    <source>
        <dbReference type="ARBA" id="ARBA00022475"/>
    </source>
</evidence>
<dbReference type="InterPro" id="IPR001123">
    <property type="entry name" value="LeuE-type"/>
</dbReference>
<evidence type="ECO:0000256" key="3">
    <source>
        <dbReference type="ARBA" id="ARBA00022692"/>
    </source>
</evidence>
<dbReference type="EMBL" id="FWFK01000008">
    <property type="protein sequence ID" value="SLN71445.1"/>
    <property type="molecule type" value="Genomic_DNA"/>
</dbReference>
<dbReference type="GO" id="GO:0015171">
    <property type="term" value="F:amino acid transmembrane transporter activity"/>
    <property type="evidence" value="ECO:0007669"/>
    <property type="project" value="TreeGrafter"/>
</dbReference>
<dbReference type="Pfam" id="PF01810">
    <property type="entry name" value="LysE"/>
    <property type="match status" value="1"/>
</dbReference>
<accession>A0A1X7A5X6</accession>
<evidence type="ECO:0000256" key="6">
    <source>
        <dbReference type="SAM" id="Phobius"/>
    </source>
</evidence>
<keyword evidence="4 6" id="KW-1133">Transmembrane helix</keyword>
<feature type="transmembrane region" description="Helical" evidence="6">
    <location>
        <begin position="6"/>
        <end position="29"/>
    </location>
</feature>
<dbReference type="PIRSF" id="PIRSF006324">
    <property type="entry name" value="LeuE"/>
    <property type="match status" value="1"/>
</dbReference>
<feature type="transmembrane region" description="Helical" evidence="6">
    <location>
        <begin position="41"/>
        <end position="66"/>
    </location>
</feature>
<name>A0A1X7A5X6_9RHOB</name>
<reference evidence="7 8" key="1">
    <citation type="submission" date="2017-03" db="EMBL/GenBank/DDBJ databases">
        <authorList>
            <person name="Afonso C.L."/>
            <person name="Miller P.J."/>
            <person name="Scott M.A."/>
            <person name="Spackman E."/>
            <person name="Goraichik I."/>
            <person name="Dimitrov K.M."/>
            <person name="Suarez D.L."/>
            <person name="Swayne D.E."/>
        </authorList>
    </citation>
    <scope>NUCLEOTIDE SEQUENCE [LARGE SCALE GENOMIC DNA]</scope>
    <source>
        <strain evidence="7 8">CECT 8625</strain>
    </source>
</reference>